<comment type="pathway">
    <text evidence="2">Protein modification; protein glycosylation.</text>
</comment>
<reference evidence="12" key="1">
    <citation type="journal article" date="2023" name="G3 (Bethesda)">
        <title>A reference genome for the long-term kleptoplast-retaining sea slug Elysia crispata morphotype clarki.</title>
        <authorList>
            <person name="Eastman K.E."/>
            <person name="Pendleton A.L."/>
            <person name="Shaikh M.A."/>
            <person name="Suttiyut T."/>
            <person name="Ogas R."/>
            <person name="Tomko P."/>
            <person name="Gavelis G."/>
            <person name="Widhalm J.R."/>
            <person name="Wisecaver J.H."/>
        </authorList>
    </citation>
    <scope>NUCLEOTIDE SEQUENCE</scope>
    <source>
        <strain evidence="12">ECLA1</strain>
    </source>
</reference>
<dbReference type="PANTHER" id="PTHR19297">
    <property type="entry name" value="GLYCOSYLTRANSFERASE 14 FAMILY MEMBER"/>
    <property type="match status" value="1"/>
</dbReference>
<dbReference type="GO" id="GO:0016020">
    <property type="term" value="C:membrane"/>
    <property type="evidence" value="ECO:0007669"/>
    <property type="project" value="UniProtKB-SubCell"/>
</dbReference>
<evidence type="ECO:0000256" key="4">
    <source>
        <dbReference type="ARBA" id="ARBA00022679"/>
    </source>
</evidence>
<accession>A0AAE0YWM8</accession>
<keyword evidence="4" id="KW-0808">Transferase</keyword>
<evidence type="ECO:0000256" key="7">
    <source>
        <dbReference type="ARBA" id="ARBA00022989"/>
    </source>
</evidence>
<evidence type="ECO:0000256" key="3">
    <source>
        <dbReference type="ARBA" id="ARBA00022676"/>
    </source>
</evidence>
<proteinExistence type="inferred from homology"/>
<dbReference type="InterPro" id="IPR003406">
    <property type="entry name" value="Glyco_trans_14"/>
</dbReference>
<dbReference type="EMBL" id="JAWDGP010005256">
    <property type="protein sequence ID" value="KAK3758603.1"/>
    <property type="molecule type" value="Genomic_DNA"/>
</dbReference>
<comment type="similarity">
    <text evidence="10">Belongs to the glycosyltransferase 14 family.</text>
</comment>
<organism evidence="12 13">
    <name type="scientific">Elysia crispata</name>
    <name type="common">lettuce slug</name>
    <dbReference type="NCBI Taxonomy" id="231223"/>
    <lineage>
        <taxon>Eukaryota</taxon>
        <taxon>Metazoa</taxon>
        <taxon>Spiralia</taxon>
        <taxon>Lophotrochozoa</taxon>
        <taxon>Mollusca</taxon>
        <taxon>Gastropoda</taxon>
        <taxon>Heterobranchia</taxon>
        <taxon>Euthyneura</taxon>
        <taxon>Panpulmonata</taxon>
        <taxon>Sacoglossa</taxon>
        <taxon>Placobranchoidea</taxon>
        <taxon>Plakobranchidae</taxon>
        <taxon>Elysia</taxon>
    </lineage>
</organism>
<dbReference type="PANTHER" id="PTHR19297:SF191">
    <property type="entry name" value="PROTEIN XYLOSYLTRANSFERASE"/>
    <property type="match status" value="1"/>
</dbReference>
<keyword evidence="7 11" id="KW-1133">Transmembrane helix</keyword>
<evidence type="ECO:0000256" key="2">
    <source>
        <dbReference type="ARBA" id="ARBA00004922"/>
    </source>
</evidence>
<protein>
    <submittedName>
        <fullName evidence="12">Uncharacterized protein</fullName>
    </submittedName>
</protein>
<evidence type="ECO:0000313" key="13">
    <source>
        <dbReference type="Proteomes" id="UP001283361"/>
    </source>
</evidence>
<keyword evidence="6" id="KW-0735">Signal-anchor</keyword>
<evidence type="ECO:0000256" key="5">
    <source>
        <dbReference type="ARBA" id="ARBA00022692"/>
    </source>
</evidence>
<keyword evidence="3" id="KW-0328">Glycosyltransferase</keyword>
<feature type="transmembrane region" description="Helical" evidence="11">
    <location>
        <begin position="43"/>
        <end position="61"/>
    </location>
</feature>
<sequence>MGIRSDQRLYLYSRAAEESFQNKRLSRNKCFCNIGCLWKVIKVFLTVLLVLVCSIGSYFLWSSTPESADPTFDFQPQTSEPWREEEIEEILTQIPQVTQVSCNRFLSPPKEWSKKEEKLSKIVPRVETASTAYGDCTKITSTWVEIPVSKFERGQPIAFSIMVYNDLDRFARLLRAIYRTSNVYCVHVDNKSLTEFQKNVSQIASCFQNVFVTKQPVLYEKSSVLEQEMVCLQELWSKKVPWNWVINLSEEEFPLKTNLEIVHILNIMHDFNDIWVDPCTEHGSNSEWIGCQLSTLGRFTERWKSSPLPPFYAQPYKGQVHVVLTRAMVNYILHNEDAKAIYEWSLKTEYSHEIFFSTLNANAHLQAPGSNAVILEHPLKKKPSLARLRLLKRHDAEWPYCTYYLRDECLLSPRELPLLTTSWQLFANKFKPYHRPMGYACLEEWYFTKVVQELSEGKVQLDLRLYHKIYYQHLGI</sequence>
<evidence type="ECO:0000256" key="6">
    <source>
        <dbReference type="ARBA" id="ARBA00022968"/>
    </source>
</evidence>
<dbReference type="GO" id="GO:0008375">
    <property type="term" value="F:acetylglucosaminyltransferase activity"/>
    <property type="evidence" value="ECO:0007669"/>
    <property type="project" value="TreeGrafter"/>
</dbReference>
<comment type="subcellular location">
    <subcellularLocation>
        <location evidence="1">Membrane</location>
        <topology evidence="1">Single-pass type II membrane protein</topology>
    </subcellularLocation>
</comment>
<keyword evidence="13" id="KW-1185">Reference proteome</keyword>
<evidence type="ECO:0000256" key="8">
    <source>
        <dbReference type="ARBA" id="ARBA00023136"/>
    </source>
</evidence>
<dbReference type="Pfam" id="PF02485">
    <property type="entry name" value="Branch"/>
    <property type="match status" value="1"/>
</dbReference>
<keyword evidence="5 11" id="KW-0812">Transmembrane</keyword>
<keyword evidence="8 11" id="KW-0472">Membrane</keyword>
<evidence type="ECO:0000256" key="9">
    <source>
        <dbReference type="ARBA" id="ARBA00023180"/>
    </source>
</evidence>
<dbReference type="AlphaFoldDB" id="A0AAE0YWM8"/>
<evidence type="ECO:0000256" key="11">
    <source>
        <dbReference type="SAM" id="Phobius"/>
    </source>
</evidence>
<evidence type="ECO:0000256" key="1">
    <source>
        <dbReference type="ARBA" id="ARBA00004606"/>
    </source>
</evidence>
<gene>
    <name evidence="12" type="ORF">RRG08_019516</name>
</gene>
<keyword evidence="9" id="KW-0325">Glycoprotein</keyword>
<comment type="caution">
    <text evidence="12">The sequence shown here is derived from an EMBL/GenBank/DDBJ whole genome shotgun (WGS) entry which is preliminary data.</text>
</comment>
<evidence type="ECO:0000256" key="10">
    <source>
        <dbReference type="ARBA" id="ARBA00038150"/>
    </source>
</evidence>
<dbReference type="Proteomes" id="UP001283361">
    <property type="component" value="Unassembled WGS sequence"/>
</dbReference>
<evidence type="ECO:0000313" key="12">
    <source>
        <dbReference type="EMBL" id="KAK3758603.1"/>
    </source>
</evidence>
<name>A0AAE0YWM8_9GAST</name>